<feature type="signal peptide" evidence="2">
    <location>
        <begin position="1"/>
        <end position="17"/>
    </location>
</feature>
<sequence length="573" mass="66348">MFLLNFIILFSGLSVQGYNFTLKSSKNSLLTPITELLINCSDLNPKFAIVIGDIDINDKKLFFNVNLISLILINNKNSWKSIVNNEIILTIQPEFFIINFQTKTDLIQSIAQLKSSSWWNIKSFYIIYPSDTTRNCHEAFNHLWIMWKMDLINSLLICRNNNNEILMFTFNPYTNRVPEGWEIIQDPQIHHPWTLFSRSYKENSSACSLIKFDKTQNLDGYSGIHAAAFQSDEIKKLNPDDDQVSSMLFKTLNLTLNYIVDSDRGYVDGSGIAYGMIKNLTNGNYDIIINSRYPAYAKGIKMSTIIAQSGLAIVSQPRGYVSIVKKIMDYFPFWLFIAIFILSIATAFVLNYSLKKLSFASAMSEVTGFFLGGNFLTLPNILSSRIFLFVVFIFVIIIQAVFRGRILAFLTIPIPEHNVNTFKDLIQFKDYKIFCDLGMRKFVDPELKNRCLNISAPIGMKKILTDSQACFISDKYILIRFMVKQNSYWLHLSRGYVINEYGIYMMRNNWPLGDRISQGVSRMFESYLSCLVYKKVYGENMRKIKMIENRHLIRRYRAIKLNDLTFSFELWAI</sequence>
<keyword evidence="1" id="KW-0812">Transmembrane</keyword>
<feature type="non-terminal residue" evidence="3">
    <location>
        <position position="1"/>
    </location>
</feature>
<feature type="transmembrane region" description="Helical" evidence="1">
    <location>
        <begin position="331"/>
        <end position="350"/>
    </location>
</feature>
<organism evidence="3 4">
    <name type="scientific">Microctonus hyperodae</name>
    <name type="common">Parasitoid wasp</name>
    <dbReference type="NCBI Taxonomy" id="165561"/>
    <lineage>
        <taxon>Eukaryota</taxon>
        <taxon>Metazoa</taxon>
        <taxon>Ecdysozoa</taxon>
        <taxon>Arthropoda</taxon>
        <taxon>Hexapoda</taxon>
        <taxon>Insecta</taxon>
        <taxon>Pterygota</taxon>
        <taxon>Neoptera</taxon>
        <taxon>Endopterygota</taxon>
        <taxon>Hymenoptera</taxon>
        <taxon>Apocrita</taxon>
        <taxon>Ichneumonoidea</taxon>
        <taxon>Braconidae</taxon>
        <taxon>Euphorinae</taxon>
        <taxon>Microctonus</taxon>
    </lineage>
</organism>
<keyword evidence="1" id="KW-1133">Transmembrane helix</keyword>
<evidence type="ECO:0000256" key="1">
    <source>
        <dbReference type="SAM" id="Phobius"/>
    </source>
</evidence>
<feature type="transmembrane region" description="Helical" evidence="1">
    <location>
        <begin position="382"/>
        <end position="402"/>
    </location>
</feature>
<name>A0AA39F1E1_MICHY</name>
<dbReference type="AlphaFoldDB" id="A0AA39F1E1"/>
<dbReference type="SUPFAM" id="SSF53850">
    <property type="entry name" value="Periplasmic binding protein-like II"/>
    <property type="match status" value="1"/>
</dbReference>
<reference evidence="3" key="2">
    <citation type="submission" date="2023-03" db="EMBL/GenBank/DDBJ databases">
        <authorList>
            <person name="Inwood S.N."/>
            <person name="Skelly J.G."/>
            <person name="Guhlin J."/>
            <person name="Harrop T.W.R."/>
            <person name="Goldson S.G."/>
            <person name="Dearden P.K."/>
        </authorList>
    </citation>
    <scope>NUCLEOTIDE SEQUENCE</scope>
    <source>
        <strain evidence="3">Lincoln</strain>
        <tissue evidence="3">Whole body</tissue>
    </source>
</reference>
<dbReference type="EMBL" id="JAQQBR010001836">
    <property type="protein sequence ID" value="KAK0159583.1"/>
    <property type="molecule type" value="Genomic_DNA"/>
</dbReference>
<protein>
    <submittedName>
        <fullName evidence="3">Uncharacterized protein</fullName>
    </submittedName>
</protein>
<accession>A0AA39F1E1</accession>
<evidence type="ECO:0000256" key="2">
    <source>
        <dbReference type="SAM" id="SignalP"/>
    </source>
</evidence>
<dbReference type="Proteomes" id="UP001168972">
    <property type="component" value="Unassembled WGS sequence"/>
</dbReference>
<feature type="chain" id="PRO_5041217899" evidence="2">
    <location>
        <begin position="18"/>
        <end position="573"/>
    </location>
</feature>
<keyword evidence="2" id="KW-0732">Signal</keyword>
<keyword evidence="4" id="KW-1185">Reference proteome</keyword>
<reference evidence="3" key="1">
    <citation type="journal article" date="2023" name="bioRxiv">
        <title>Scaffold-level genome assemblies of two parasitoid biocontrol wasps reveal the parthenogenesis mechanism and an associated novel virus.</title>
        <authorList>
            <person name="Inwood S."/>
            <person name="Skelly J."/>
            <person name="Guhlin J."/>
            <person name="Harrop T."/>
            <person name="Goldson S."/>
            <person name="Dearden P."/>
        </authorList>
    </citation>
    <scope>NUCLEOTIDE SEQUENCE</scope>
    <source>
        <strain evidence="3">Lincoln</strain>
        <tissue evidence="3">Whole body</tissue>
    </source>
</reference>
<evidence type="ECO:0000313" key="3">
    <source>
        <dbReference type="EMBL" id="KAK0159583.1"/>
    </source>
</evidence>
<comment type="caution">
    <text evidence="3">The sequence shown here is derived from an EMBL/GenBank/DDBJ whole genome shotgun (WGS) entry which is preliminary data.</text>
</comment>
<evidence type="ECO:0000313" key="4">
    <source>
        <dbReference type="Proteomes" id="UP001168972"/>
    </source>
</evidence>
<proteinExistence type="predicted"/>
<gene>
    <name evidence="3" type="ORF">PV327_010679</name>
</gene>
<keyword evidence="1" id="KW-0472">Membrane</keyword>